<dbReference type="EMBL" id="KV878214">
    <property type="protein sequence ID" value="OJJ32623.1"/>
    <property type="molecule type" value="Genomic_DNA"/>
</dbReference>
<dbReference type="AlphaFoldDB" id="A0A1L9RCN0"/>
<keyword evidence="7" id="KW-1185">Reference proteome</keyword>
<evidence type="ECO:0000313" key="7">
    <source>
        <dbReference type="Proteomes" id="UP000184383"/>
    </source>
</evidence>
<dbReference type="RefSeq" id="XP_040686300.1">
    <property type="nucleotide sequence ID" value="XM_040835833.1"/>
</dbReference>
<dbReference type="OrthoDB" id="2563500at2759"/>
<dbReference type="PANTHER" id="PTHR47338">
    <property type="entry name" value="ZN(II)2CYS6 TRANSCRIPTION FACTOR (EUROFUNG)-RELATED"/>
    <property type="match status" value="1"/>
</dbReference>
<comment type="subcellular location">
    <subcellularLocation>
        <location evidence="1">Nucleus</location>
    </subcellularLocation>
</comment>
<dbReference type="STRING" id="1073089.A0A1L9RCN0"/>
<dbReference type="CDD" id="cd12148">
    <property type="entry name" value="fungal_TF_MHR"/>
    <property type="match status" value="1"/>
</dbReference>
<name>A0A1L9RCN0_ASPWE</name>
<dbReference type="PANTHER" id="PTHR47338:SF7">
    <property type="entry name" value="ZN(II)2CYS6 TRANSCRIPTION FACTOR (EUROFUNG)"/>
    <property type="match status" value="1"/>
</dbReference>
<evidence type="ECO:0000256" key="5">
    <source>
        <dbReference type="ARBA" id="ARBA00023242"/>
    </source>
</evidence>
<keyword evidence="4" id="KW-0804">Transcription</keyword>
<reference evidence="7" key="1">
    <citation type="journal article" date="2017" name="Genome Biol.">
        <title>Comparative genomics reveals high biological diversity and specific adaptations in the industrially and medically important fungal genus Aspergillus.</title>
        <authorList>
            <person name="de Vries R.P."/>
            <person name="Riley R."/>
            <person name="Wiebenga A."/>
            <person name="Aguilar-Osorio G."/>
            <person name="Amillis S."/>
            <person name="Uchima C.A."/>
            <person name="Anderluh G."/>
            <person name="Asadollahi M."/>
            <person name="Askin M."/>
            <person name="Barry K."/>
            <person name="Battaglia E."/>
            <person name="Bayram O."/>
            <person name="Benocci T."/>
            <person name="Braus-Stromeyer S.A."/>
            <person name="Caldana C."/>
            <person name="Canovas D."/>
            <person name="Cerqueira G.C."/>
            <person name="Chen F."/>
            <person name="Chen W."/>
            <person name="Choi C."/>
            <person name="Clum A."/>
            <person name="Dos Santos R.A."/>
            <person name="Damasio A.R."/>
            <person name="Diallinas G."/>
            <person name="Emri T."/>
            <person name="Fekete E."/>
            <person name="Flipphi M."/>
            <person name="Freyberg S."/>
            <person name="Gallo A."/>
            <person name="Gournas C."/>
            <person name="Habgood R."/>
            <person name="Hainaut M."/>
            <person name="Harispe M.L."/>
            <person name="Henrissat B."/>
            <person name="Hilden K.S."/>
            <person name="Hope R."/>
            <person name="Hossain A."/>
            <person name="Karabika E."/>
            <person name="Karaffa L."/>
            <person name="Karanyi Z."/>
            <person name="Krasevec N."/>
            <person name="Kuo A."/>
            <person name="Kusch H."/>
            <person name="LaButti K."/>
            <person name="Lagendijk E.L."/>
            <person name="Lapidus A."/>
            <person name="Levasseur A."/>
            <person name="Lindquist E."/>
            <person name="Lipzen A."/>
            <person name="Logrieco A.F."/>
            <person name="MacCabe A."/>
            <person name="Maekelae M.R."/>
            <person name="Malavazi I."/>
            <person name="Melin P."/>
            <person name="Meyer V."/>
            <person name="Mielnichuk N."/>
            <person name="Miskei M."/>
            <person name="Molnar A.P."/>
            <person name="Mule G."/>
            <person name="Ngan C.Y."/>
            <person name="Orejas M."/>
            <person name="Orosz E."/>
            <person name="Ouedraogo J.P."/>
            <person name="Overkamp K.M."/>
            <person name="Park H.-S."/>
            <person name="Perrone G."/>
            <person name="Piumi F."/>
            <person name="Punt P.J."/>
            <person name="Ram A.F."/>
            <person name="Ramon A."/>
            <person name="Rauscher S."/>
            <person name="Record E."/>
            <person name="Riano-Pachon D.M."/>
            <person name="Robert V."/>
            <person name="Roehrig J."/>
            <person name="Ruller R."/>
            <person name="Salamov A."/>
            <person name="Salih N.S."/>
            <person name="Samson R.A."/>
            <person name="Sandor E."/>
            <person name="Sanguinetti M."/>
            <person name="Schuetze T."/>
            <person name="Sepcic K."/>
            <person name="Shelest E."/>
            <person name="Sherlock G."/>
            <person name="Sophianopoulou V."/>
            <person name="Squina F.M."/>
            <person name="Sun H."/>
            <person name="Susca A."/>
            <person name="Todd R.B."/>
            <person name="Tsang A."/>
            <person name="Unkles S.E."/>
            <person name="van de Wiele N."/>
            <person name="van Rossen-Uffink D."/>
            <person name="Oliveira J.V."/>
            <person name="Vesth T.C."/>
            <person name="Visser J."/>
            <person name="Yu J.-H."/>
            <person name="Zhou M."/>
            <person name="Andersen M.R."/>
            <person name="Archer D.B."/>
            <person name="Baker S.E."/>
            <person name="Benoit I."/>
            <person name="Brakhage A.A."/>
            <person name="Braus G.H."/>
            <person name="Fischer R."/>
            <person name="Frisvad J.C."/>
            <person name="Goldman G.H."/>
            <person name="Houbraken J."/>
            <person name="Oakley B."/>
            <person name="Pocsi I."/>
            <person name="Scazzocchio C."/>
            <person name="Seiboth B."/>
            <person name="vanKuyk P.A."/>
            <person name="Wortman J."/>
            <person name="Dyer P.S."/>
            <person name="Grigoriev I.V."/>
        </authorList>
    </citation>
    <scope>NUCLEOTIDE SEQUENCE [LARGE SCALE GENOMIC DNA]</scope>
    <source>
        <strain evidence="7">DTO 134E9</strain>
    </source>
</reference>
<protein>
    <recommendedName>
        <fullName evidence="8">Transcription factor domain-containing protein</fullName>
    </recommendedName>
</protein>
<dbReference type="VEuPathDB" id="FungiDB:ASPWEDRAFT_42641"/>
<dbReference type="GO" id="GO:0000981">
    <property type="term" value="F:DNA-binding transcription factor activity, RNA polymerase II-specific"/>
    <property type="evidence" value="ECO:0007669"/>
    <property type="project" value="InterPro"/>
</dbReference>
<dbReference type="GO" id="GO:0046872">
    <property type="term" value="F:metal ion binding"/>
    <property type="evidence" value="ECO:0007669"/>
    <property type="project" value="UniProtKB-KW"/>
</dbReference>
<dbReference type="InterPro" id="IPR050815">
    <property type="entry name" value="TF_fung"/>
</dbReference>
<dbReference type="GeneID" id="63751681"/>
<evidence type="ECO:0008006" key="8">
    <source>
        <dbReference type="Google" id="ProtNLM"/>
    </source>
</evidence>
<keyword evidence="5" id="KW-0539">Nucleus</keyword>
<sequence>MLAGLASRAASAMRLNYEKTDLTPVAAEVRRRTIWCFKLIESYFSIGLSEFELCPFETIYLQPPSHETSFVPPDAGDIDKECGTLAISVRLASLRRDIMKLTRELAVCDRPFVEISKVIRSLEQELWELHRQMPYNNIYTTLDIITKEPWLSRHVMMMTSWHQCFCDLYRLLLPGCPEAPPRIVLDTIDADHRQQAGSICQEHAMSIIQLLCDINQRCTVPYFLEFDTAICAYHATRLMIFLSSQSRHPTFTASRVEQCLEAIKRFFRPSSLIKPILDDMQQLIDGLSTTPEVAILSQEPRDPPISSPAKVRQRLAIHSLLRQAEFSDDETTSPV</sequence>
<organism evidence="6 7">
    <name type="scientific">Aspergillus wentii DTO 134E9</name>
    <dbReference type="NCBI Taxonomy" id="1073089"/>
    <lineage>
        <taxon>Eukaryota</taxon>
        <taxon>Fungi</taxon>
        <taxon>Dikarya</taxon>
        <taxon>Ascomycota</taxon>
        <taxon>Pezizomycotina</taxon>
        <taxon>Eurotiomycetes</taxon>
        <taxon>Eurotiomycetidae</taxon>
        <taxon>Eurotiales</taxon>
        <taxon>Aspergillaceae</taxon>
        <taxon>Aspergillus</taxon>
        <taxon>Aspergillus subgen. Cremei</taxon>
    </lineage>
</organism>
<proteinExistence type="predicted"/>
<accession>A0A1L9RCN0</accession>
<evidence type="ECO:0000313" key="6">
    <source>
        <dbReference type="EMBL" id="OJJ32623.1"/>
    </source>
</evidence>
<keyword evidence="2" id="KW-0479">Metal-binding</keyword>
<keyword evidence="3" id="KW-0805">Transcription regulation</keyword>
<dbReference type="Proteomes" id="UP000184383">
    <property type="component" value="Unassembled WGS sequence"/>
</dbReference>
<evidence type="ECO:0000256" key="3">
    <source>
        <dbReference type="ARBA" id="ARBA00023015"/>
    </source>
</evidence>
<gene>
    <name evidence="6" type="ORF">ASPWEDRAFT_42641</name>
</gene>
<evidence type="ECO:0000256" key="1">
    <source>
        <dbReference type="ARBA" id="ARBA00004123"/>
    </source>
</evidence>
<evidence type="ECO:0000256" key="4">
    <source>
        <dbReference type="ARBA" id="ARBA00023163"/>
    </source>
</evidence>
<dbReference type="GO" id="GO:0005634">
    <property type="term" value="C:nucleus"/>
    <property type="evidence" value="ECO:0007669"/>
    <property type="project" value="UniProtKB-SubCell"/>
</dbReference>
<evidence type="ECO:0000256" key="2">
    <source>
        <dbReference type="ARBA" id="ARBA00022723"/>
    </source>
</evidence>